<evidence type="ECO:0000256" key="2">
    <source>
        <dbReference type="ARBA" id="ARBA00004229"/>
    </source>
</evidence>
<evidence type="ECO:0000256" key="8">
    <source>
        <dbReference type="ARBA" id="ARBA00022963"/>
    </source>
</evidence>
<dbReference type="FunFam" id="3.40.50.1820:FF:000065">
    <property type="entry name" value="Phospholipase A1-II 3"/>
    <property type="match status" value="1"/>
</dbReference>
<keyword evidence="7" id="KW-0809">Transit peptide</keyword>
<dbReference type="PANTHER" id="PTHR31403">
    <property type="entry name" value="PHOSPHOLIPASE A1-IBETA2, CHLOROPLASTIC"/>
    <property type="match status" value="1"/>
</dbReference>
<reference evidence="12 13" key="1">
    <citation type="journal article" date="2022" name="Nat. Plants">
        <title>Genomes of leafy and leafless Platanthera orchids illuminate the evolution of mycoheterotrophy.</title>
        <authorList>
            <person name="Li M.H."/>
            <person name="Liu K.W."/>
            <person name="Li Z."/>
            <person name="Lu H.C."/>
            <person name="Ye Q.L."/>
            <person name="Zhang D."/>
            <person name="Wang J.Y."/>
            <person name="Li Y.F."/>
            <person name="Zhong Z.M."/>
            <person name="Liu X."/>
            <person name="Yu X."/>
            <person name="Liu D.K."/>
            <person name="Tu X.D."/>
            <person name="Liu B."/>
            <person name="Hao Y."/>
            <person name="Liao X.Y."/>
            <person name="Jiang Y.T."/>
            <person name="Sun W.H."/>
            <person name="Chen J."/>
            <person name="Chen Y.Q."/>
            <person name="Ai Y."/>
            <person name="Zhai J.W."/>
            <person name="Wu S.S."/>
            <person name="Zhou Z."/>
            <person name="Hsiao Y.Y."/>
            <person name="Wu W.L."/>
            <person name="Chen Y.Y."/>
            <person name="Lin Y.F."/>
            <person name="Hsu J.L."/>
            <person name="Li C.Y."/>
            <person name="Wang Z.W."/>
            <person name="Zhao X."/>
            <person name="Zhong W.Y."/>
            <person name="Ma X.K."/>
            <person name="Ma L."/>
            <person name="Huang J."/>
            <person name="Chen G.Z."/>
            <person name="Huang M.Z."/>
            <person name="Huang L."/>
            <person name="Peng D.H."/>
            <person name="Luo Y.B."/>
            <person name="Zou S.Q."/>
            <person name="Chen S.P."/>
            <person name="Lan S."/>
            <person name="Tsai W.C."/>
            <person name="Van de Peer Y."/>
            <person name="Liu Z.J."/>
        </authorList>
    </citation>
    <scope>NUCLEOTIDE SEQUENCE [LARGE SCALE GENOMIC DNA]</scope>
    <source>
        <strain evidence="12">Lor287</strain>
    </source>
</reference>
<comment type="similarity">
    <text evidence="3">Belongs to the AB hydrolase superfamily. Lipase family.</text>
</comment>
<name>A0AAP0C331_9ASPA</name>
<dbReference type="GO" id="GO:0016042">
    <property type="term" value="P:lipid catabolic process"/>
    <property type="evidence" value="ECO:0007669"/>
    <property type="project" value="UniProtKB-KW"/>
</dbReference>
<sequence>MSSIIISAETNQHLIAVGNQDPSAATEHLPTDLPGNDIHSSRSTSRSGINFPSAIANLLHLHHSSPPPLPAVNELTPTFTPKDDISSLRSFIHGPGDWSSLLDPLHPSLRREILKYGEFSQATYDAFDNNPGSEYRGSSLYGRRRILQLLGLSRYGYAVSRYIYATSNINLPRWLVQPLLRPKSSWCDVSNWMGFVAVSGDAESRRIGCRDIAVAWRGTVSAAEWVEDLQAQLVPLIPCAPDHEGARVERGFLSLYTSRSESSRFTRSSASEQVMRELRRLVEFYKNRGEDVSVTITGHSLGGALALLNAAEAASILPADVAVTVISFGAPRVGNELFGEMLKAKKVKVLRVATKQDLVPKVPGVVFNEDRMGEGWEWVYTHVGDELALDTEASMYLKRGVVDVAGFHGLETYLHLVDGHEKAGGVFRARARRDVALVNKFAGLLREELAIPERWYQPANKGMVRNEFGRWVVPRRPKEDIPSPCAPSPAAAAASASSAPRI</sequence>
<evidence type="ECO:0000256" key="3">
    <source>
        <dbReference type="ARBA" id="ARBA00010701"/>
    </source>
</evidence>
<keyword evidence="6" id="KW-0378">Hydrolase</keyword>
<dbReference type="InterPro" id="IPR002921">
    <property type="entry name" value="Fungal_lipase-type"/>
</dbReference>
<comment type="subcellular location">
    <subcellularLocation>
        <location evidence="2">Plastid</location>
        <location evidence="2">Chloroplast</location>
    </subcellularLocation>
</comment>
<keyword evidence="4" id="KW-0150">Chloroplast</keyword>
<evidence type="ECO:0000256" key="10">
    <source>
        <dbReference type="SAM" id="MobiDB-lite"/>
    </source>
</evidence>
<comment type="caution">
    <text evidence="12">The sequence shown here is derived from an EMBL/GenBank/DDBJ whole genome shotgun (WGS) entry which is preliminary data.</text>
</comment>
<keyword evidence="9" id="KW-0443">Lipid metabolism</keyword>
<dbReference type="PANTHER" id="PTHR31403:SF11">
    <property type="entry name" value="OS12G0614500 PROTEIN"/>
    <property type="match status" value="1"/>
</dbReference>
<evidence type="ECO:0000256" key="6">
    <source>
        <dbReference type="ARBA" id="ARBA00022801"/>
    </source>
</evidence>
<proteinExistence type="inferred from homology"/>
<feature type="region of interest" description="Disordered" evidence="10">
    <location>
        <begin position="479"/>
        <end position="502"/>
    </location>
</feature>
<dbReference type="InterPro" id="IPR029058">
    <property type="entry name" value="AB_hydrolase_fold"/>
</dbReference>
<dbReference type="Gene3D" id="3.40.50.1820">
    <property type="entry name" value="alpha/beta hydrolase"/>
    <property type="match status" value="1"/>
</dbReference>
<evidence type="ECO:0000256" key="4">
    <source>
        <dbReference type="ARBA" id="ARBA00022528"/>
    </source>
</evidence>
<dbReference type="SUPFAM" id="SSF53474">
    <property type="entry name" value="alpha/beta-Hydrolases"/>
    <property type="match status" value="1"/>
</dbReference>
<gene>
    <name evidence="12" type="ORF">KSP39_PZI000406</name>
</gene>
<dbReference type="Pfam" id="PF01764">
    <property type="entry name" value="Lipase_3"/>
    <property type="match status" value="1"/>
</dbReference>
<dbReference type="GO" id="GO:0009507">
    <property type="term" value="C:chloroplast"/>
    <property type="evidence" value="ECO:0007669"/>
    <property type="project" value="UniProtKB-SubCell"/>
</dbReference>
<feature type="region of interest" description="Disordered" evidence="10">
    <location>
        <begin position="22"/>
        <end position="46"/>
    </location>
</feature>
<dbReference type="CDD" id="cd00519">
    <property type="entry name" value="Lipase_3"/>
    <property type="match status" value="1"/>
</dbReference>
<comment type="function">
    <text evidence="1">Acylhydrolase that catalyzes the hydrolysis of phospholipids at the sn-1 position.</text>
</comment>
<keyword evidence="5" id="KW-0934">Plastid</keyword>
<evidence type="ECO:0000313" key="13">
    <source>
        <dbReference type="Proteomes" id="UP001418222"/>
    </source>
</evidence>
<evidence type="ECO:0000313" key="12">
    <source>
        <dbReference type="EMBL" id="KAK8957010.1"/>
    </source>
</evidence>
<evidence type="ECO:0000256" key="1">
    <source>
        <dbReference type="ARBA" id="ARBA00003523"/>
    </source>
</evidence>
<dbReference type="EMBL" id="JBBWWQ010000001">
    <property type="protein sequence ID" value="KAK8957010.1"/>
    <property type="molecule type" value="Genomic_DNA"/>
</dbReference>
<keyword evidence="13" id="KW-1185">Reference proteome</keyword>
<evidence type="ECO:0000256" key="7">
    <source>
        <dbReference type="ARBA" id="ARBA00022946"/>
    </source>
</evidence>
<keyword evidence="8" id="KW-0442">Lipid degradation</keyword>
<evidence type="ECO:0000256" key="5">
    <source>
        <dbReference type="ARBA" id="ARBA00022640"/>
    </source>
</evidence>
<accession>A0AAP0C331</accession>
<feature type="compositionally biased region" description="Low complexity" evidence="10">
    <location>
        <begin position="488"/>
        <end position="502"/>
    </location>
</feature>
<organism evidence="12 13">
    <name type="scientific">Platanthera zijinensis</name>
    <dbReference type="NCBI Taxonomy" id="2320716"/>
    <lineage>
        <taxon>Eukaryota</taxon>
        <taxon>Viridiplantae</taxon>
        <taxon>Streptophyta</taxon>
        <taxon>Embryophyta</taxon>
        <taxon>Tracheophyta</taxon>
        <taxon>Spermatophyta</taxon>
        <taxon>Magnoliopsida</taxon>
        <taxon>Liliopsida</taxon>
        <taxon>Asparagales</taxon>
        <taxon>Orchidaceae</taxon>
        <taxon>Orchidoideae</taxon>
        <taxon>Orchideae</taxon>
        <taxon>Orchidinae</taxon>
        <taxon>Platanthera</taxon>
    </lineage>
</organism>
<dbReference type="AlphaFoldDB" id="A0AAP0C331"/>
<protein>
    <recommendedName>
        <fullName evidence="11">Fungal lipase-type domain-containing protein</fullName>
    </recommendedName>
</protein>
<dbReference type="Proteomes" id="UP001418222">
    <property type="component" value="Unassembled WGS sequence"/>
</dbReference>
<dbReference type="GO" id="GO:0008970">
    <property type="term" value="F:phospholipase A1 activity"/>
    <property type="evidence" value="ECO:0007669"/>
    <property type="project" value="UniProtKB-ARBA"/>
</dbReference>
<evidence type="ECO:0000256" key="9">
    <source>
        <dbReference type="ARBA" id="ARBA00023098"/>
    </source>
</evidence>
<feature type="domain" description="Fungal lipase-type" evidence="11">
    <location>
        <begin position="214"/>
        <end position="365"/>
    </location>
</feature>
<evidence type="ECO:0000259" key="11">
    <source>
        <dbReference type="Pfam" id="PF01764"/>
    </source>
</evidence>